<dbReference type="EMBL" id="FOFT01000017">
    <property type="protein sequence ID" value="SES48921.1"/>
    <property type="molecule type" value="Genomic_DNA"/>
</dbReference>
<proteinExistence type="predicted"/>
<keyword evidence="1" id="KW-0732">Signal</keyword>
<evidence type="ECO:0000256" key="1">
    <source>
        <dbReference type="SAM" id="SignalP"/>
    </source>
</evidence>
<sequence>MSKIFTLSKFSQRFTAAVMVAVVSLLAAPFGTPSAAAALNERHFVRIDGGGFIVDHSVEIWNQNSGTRVWRSEGPTLSGFEPKFTYTYTYRGGPEYLRFQYRIKGVTSGGTGDVRLNIRCDTQISIPAFQGKINFRQFDCK</sequence>
<reference evidence="3" key="1">
    <citation type="submission" date="2016-10" db="EMBL/GenBank/DDBJ databases">
        <authorList>
            <person name="Varghese N."/>
            <person name="Submissions S."/>
        </authorList>
    </citation>
    <scope>NUCLEOTIDE SEQUENCE [LARGE SCALE GENOMIC DNA]</scope>
    <source>
        <strain evidence="3">CGMCC 4.578</strain>
    </source>
</reference>
<protein>
    <submittedName>
        <fullName evidence="2">Uncharacterized protein</fullName>
    </submittedName>
</protein>
<organism evidence="2 3">
    <name type="scientific">Lentzea flaviverrucosa</name>
    <dbReference type="NCBI Taxonomy" id="200379"/>
    <lineage>
        <taxon>Bacteria</taxon>
        <taxon>Bacillati</taxon>
        <taxon>Actinomycetota</taxon>
        <taxon>Actinomycetes</taxon>
        <taxon>Pseudonocardiales</taxon>
        <taxon>Pseudonocardiaceae</taxon>
        <taxon>Lentzea</taxon>
    </lineage>
</organism>
<dbReference type="Proteomes" id="UP000199028">
    <property type="component" value="Unassembled WGS sequence"/>
</dbReference>
<name>A0A1H9XS07_9PSEU</name>
<dbReference type="AlphaFoldDB" id="A0A1H9XS07"/>
<feature type="chain" id="PRO_5038545458" evidence="1">
    <location>
        <begin position="28"/>
        <end position="141"/>
    </location>
</feature>
<accession>A0A1H9XS07</accession>
<evidence type="ECO:0000313" key="2">
    <source>
        <dbReference type="EMBL" id="SES48921.1"/>
    </source>
</evidence>
<feature type="signal peptide" evidence="1">
    <location>
        <begin position="1"/>
        <end position="27"/>
    </location>
</feature>
<evidence type="ECO:0000313" key="3">
    <source>
        <dbReference type="Proteomes" id="UP000199028"/>
    </source>
</evidence>
<keyword evidence="3" id="KW-1185">Reference proteome</keyword>
<gene>
    <name evidence="2" type="ORF">SAMN05216195_11714</name>
</gene>